<dbReference type="InterPro" id="IPR012816">
    <property type="entry name" value="NADAR"/>
</dbReference>
<organism evidence="4 5">
    <name type="scientific">Streptosporangium carneum</name>
    <dbReference type="NCBI Taxonomy" id="47481"/>
    <lineage>
        <taxon>Bacteria</taxon>
        <taxon>Bacillati</taxon>
        <taxon>Actinomycetota</taxon>
        <taxon>Actinomycetes</taxon>
        <taxon>Streptosporangiales</taxon>
        <taxon>Streptosporangiaceae</taxon>
        <taxon>Streptosporangium</taxon>
    </lineage>
</organism>
<dbReference type="SUPFAM" id="SSF143990">
    <property type="entry name" value="YbiA-like"/>
    <property type="match status" value="1"/>
</dbReference>
<accession>A0A9W6I1N9</accession>
<dbReference type="AlphaFoldDB" id="A0A9W6I1N9"/>
<comment type="catalytic activity">
    <reaction evidence="2">
        <text>2,5-diamino-6-hydroxy-4-(5-phosphoribosylamino)-pyrimidine + H2O = 2,5,6-triamino-4-hydroxypyrimidine + D-ribose 5-phosphate</text>
        <dbReference type="Rhea" id="RHEA:23436"/>
        <dbReference type="ChEBI" id="CHEBI:15377"/>
        <dbReference type="ChEBI" id="CHEBI:58614"/>
        <dbReference type="ChEBI" id="CHEBI:78346"/>
        <dbReference type="ChEBI" id="CHEBI:137796"/>
    </reaction>
</comment>
<dbReference type="Pfam" id="PF08719">
    <property type="entry name" value="NADAR"/>
    <property type="match status" value="1"/>
</dbReference>
<reference evidence="4" key="1">
    <citation type="journal article" date="2014" name="Int. J. Syst. Evol. Microbiol.">
        <title>Complete genome sequence of Corynebacterium casei LMG S-19264T (=DSM 44701T), isolated from a smear-ripened cheese.</title>
        <authorList>
            <consortium name="US DOE Joint Genome Institute (JGI-PGF)"/>
            <person name="Walter F."/>
            <person name="Albersmeier A."/>
            <person name="Kalinowski J."/>
            <person name="Ruckert C."/>
        </authorList>
    </citation>
    <scope>NUCLEOTIDE SEQUENCE</scope>
    <source>
        <strain evidence="4">VKM Ac-2007</strain>
    </source>
</reference>
<gene>
    <name evidence="4" type="ORF">GCM10017600_37860</name>
</gene>
<sequence length="208" mass="23197">MTRWPKRGGAWHGVTVSDLIKSPRSVAEAVAAERGGERLRYLFFWGHRPPRDGGVGPGCLSQWWPAPFTAEERLFPTAEHYMMAHKAWLFGDDRTAERILTAEHPGEAKSLGREVRDFDEAVWDEHRYGIVVRGNIAKFGGRPELGEFLLGTRARILVEASPVDRIWGIGLAADDERAASPAAWRGLNLLGFALMDARDALETTPRNP</sequence>
<evidence type="ECO:0000256" key="1">
    <source>
        <dbReference type="ARBA" id="ARBA00000022"/>
    </source>
</evidence>
<dbReference type="Proteomes" id="UP001143474">
    <property type="component" value="Unassembled WGS sequence"/>
</dbReference>
<dbReference type="CDD" id="cd15457">
    <property type="entry name" value="NADAR"/>
    <property type="match status" value="1"/>
</dbReference>
<reference evidence="4" key="2">
    <citation type="submission" date="2023-01" db="EMBL/GenBank/DDBJ databases">
        <authorList>
            <person name="Sun Q."/>
            <person name="Evtushenko L."/>
        </authorList>
    </citation>
    <scope>NUCLEOTIDE SEQUENCE</scope>
    <source>
        <strain evidence="4">VKM Ac-2007</strain>
    </source>
</reference>
<proteinExistence type="predicted"/>
<keyword evidence="5" id="KW-1185">Reference proteome</keyword>
<evidence type="ECO:0000259" key="3">
    <source>
        <dbReference type="Pfam" id="PF08719"/>
    </source>
</evidence>
<feature type="domain" description="NADAR" evidence="3">
    <location>
        <begin position="44"/>
        <end position="201"/>
    </location>
</feature>
<dbReference type="InterPro" id="IPR037238">
    <property type="entry name" value="YbiA-like_sf"/>
</dbReference>
<dbReference type="EMBL" id="BSEV01000007">
    <property type="protein sequence ID" value="GLK10380.1"/>
    <property type="molecule type" value="Genomic_DNA"/>
</dbReference>
<evidence type="ECO:0000313" key="5">
    <source>
        <dbReference type="Proteomes" id="UP001143474"/>
    </source>
</evidence>
<evidence type="ECO:0000256" key="2">
    <source>
        <dbReference type="ARBA" id="ARBA00000751"/>
    </source>
</evidence>
<dbReference type="NCBIfam" id="TIGR02464">
    <property type="entry name" value="ribofla_fusion"/>
    <property type="match status" value="1"/>
</dbReference>
<comment type="catalytic activity">
    <reaction evidence="1">
        <text>5-amino-6-(5-phospho-D-ribosylamino)uracil + H2O = 5,6-diaminouracil + D-ribose 5-phosphate</text>
        <dbReference type="Rhea" id="RHEA:55020"/>
        <dbReference type="ChEBI" id="CHEBI:15377"/>
        <dbReference type="ChEBI" id="CHEBI:46252"/>
        <dbReference type="ChEBI" id="CHEBI:58453"/>
        <dbReference type="ChEBI" id="CHEBI:78346"/>
    </reaction>
</comment>
<dbReference type="Gene3D" id="1.10.357.40">
    <property type="entry name" value="YbiA-like"/>
    <property type="match status" value="1"/>
</dbReference>
<protein>
    <recommendedName>
        <fullName evidence="3">NADAR domain-containing protein</fullName>
    </recommendedName>
</protein>
<name>A0A9W6I1N9_9ACTN</name>
<comment type="caution">
    <text evidence="4">The sequence shown here is derived from an EMBL/GenBank/DDBJ whole genome shotgun (WGS) entry which is preliminary data.</text>
</comment>
<evidence type="ECO:0000313" key="4">
    <source>
        <dbReference type="EMBL" id="GLK10380.1"/>
    </source>
</evidence>